<dbReference type="PANTHER" id="PTHR12480">
    <property type="entry name" value="ARGININE DEMETHYLASE AND LYSYL-HYDROXYLASE JMJD"/>
    <property type="match status" value="1"/>
</dbReference>
<dbReference type="PANTHER" id="PTHR12480:SF21">
    <property type="entry name" value="JMJC DOMAIN-CONTAINING PROTEIN 8"/>
    <property type="match status" value="1"/>
</dbReference>
<evidence type="ECO:0000256" key="3">
    <source>
        <dbReference type="ARBA" id="ARBA00023002"/>
    </source>
</evidence>
<dbReference type="VEuPathDB" id="TriTrypDB:ADEAN_000486100"/>
<dbReference type="GO" id="GO:0046872">
    <property type="term" value="F:metal ion binding"/>
    <property type="evidence" value="ECO:0007669"/>
    <property type="project" value="UniProtKB-KW"/>
</dbReference>
<dbReference type="InterPro" id="IPR036047">
    <property type="entry name" value="F-box-like_dom_sf"/>
</dbReference>
<feature type="domain" description="JmjC" evidence="7">
    <location>
        <begin position="315"/>
        <end position="477"/>
    </location>
</feature>
<evidence type="ECO:0000256" key="4">
    <source>
        <dbReference type="ARBA" id="ARBA00023004"/>
    </source>
</evidence>
<sequence>MQEWYQPHPYGIFPRGNIKDKAEYNKRFGTISKLVEAVNNDDDDGSAVELPFIEIIQNVFSYLDVRCLCVLSGVSTGFYVLVHCTDALKDAYFTLSPKYLDFNGTWRQSAIEAYLKSKQIEYVVAGRDAEPPVKKAKSEANKKTPVVVVPHTPMRVSRTFFCDYLFQSWLCTIIPTDYHLTPVPPATTPATASSGKRDRSDAAFPPDTPQQYTSAFHPVEKVSARDLTYDQFCERFERPNIPVILCDIATEWPMYKLLQGNFKNLANKKKDMTIRGKEDAPLRCEHTNMNLSDYVKYATTTTDERPIYMFDAEFGEVLDLPSLYTVPEYFAHDDFFRVMGKSRPKHRWIIAGPARGGSSFHVDPNYTNAWNANLTGRKRWLLFPPGATPPGVVPSDTMAEVATPVSIGEWFLNNYDASVRQFRREGYECICEAGEIMFVPSGWWHSVVNLEDSVAITHNYVSSSNLANVVKFVKYMKSSISGINEDAENATEEGTKRRQEGFADVFVREMEAQYPDLMRAVEVKLEEEQAERAKRRIGRLPLLQGGEEFTFNF</sequence>
<dbReference type="SMART" id="SM00558">
    <property type="entry name" value="JmjC"/>
    <property type="match status" value="1"/>
</dbReference>
<dbReference type="Proteomes" id="UP000515908">
    <property type="component" value="Chromosome 08"/>
</dbReference>
<evidence type="ECO:0000256" key="6">
    <source>
        <dbReference type="SAM" id="MobiDB-lite"/>
    </source>
</evidence>
<evidence type="ECO:0000256" key="2">
    <source>
        <dbReference type="ARBA" id="ARBA00022723"/>
    </source>
</evidence>
<keyword evidence="2" id="KW-0479">Metal-binding</keyword>
<dbReference type="PROSITE" id="PS51184">
    <property type="entry name" value="JMJC"/>
    <property type="match status" value="1"/>
</dbReference>
<keyword evidence="9" id="KW-1185">Reference proteome</keyword>
<proteinExistence type="predicted"/>
<dbReference type="SUPFAM" id="SSF51197">
    <property type="entry name" value="Clavaminate synthase-like"/>
    <property type="match status" value="1"/>
</dbReference>
<organism evidence="8 9">
    <name type="scientific">Angomonas deanei</name>
    <dbReference type="NCBI Taxonomy" id="59799"/>
    <lineage>
        <taxon>Eukaryota</taxon>
        <taxon>Discoba</taxon>
        <taxon>Euglenozoa</taxon>
        <taxon>Kinetoplastea</taxon>
        <taxon>Metakinetoplastina</taxon>
        <taxon>Trypanosomatida</taxon>
        <taxon>Trypanosomatidae</taxon>
        <taxon>Strigomonadinae</taxon>
        <taxon>Angomonas</taxon>
    </lineage>
</organism>
<keyword evidence="5" id="KW-0539">Nucleus</keyword>
<accession>A0A7G2CFB0</accession>
<dbReference type="Pfam" id="PF13621">
    <property type="entry name" value="Cupin_8"/>
    <property type="match status" value="1"/>
</dbReference>
<dbReference type="EMBL" id="LR877152">
    <property type="protein sequence ID" value="CAD2217383.1"/>
    <property type="molecule type" value="Genomic_DNA"/>
</dbReference>
<gene>
    <name evidence="8" type="ORF">ADEAN_000486100</name>
</gene>
<keyword evidence="4" id="KW-0408">Iron</keyword>
<evidence type="ECO:0000259" key="7">
    <source>
        <dbReference type="PROSITE" id="PS51184"/>
    </source>
</evidence>
<dbReference type="FunFam" id="2.60.120.650:FF:000045">
    <property type="entry name" value="F-box protein At1g78280"/>
    <property type="match status" value="1"/>
</dbReference>
<evidence type="ECO:0000313" key="9">
    <source>
        <dbReference type="Proteomes" id="UP000515908"/>
    </source>
</evidence>
<keyword evidence="3" id="KW-0560">Oxidoreductase</keyword>
<name>A0A7G2CFB0_9TRYP</name>
<evidence type="ECO:0000313" key="8">
    <source>
        <dbReference type="EMBL" id="CAD2217383.1"/>
    </source>
</evidence>
<feature type="region of interest" description="Disordered" evidence="6">
    <location>
        <begin position="185"/>
        <end position="213"/>
    </location>
</feature>
<dbReference type="InterPro" id="IPR050910">
    <property type="entry name" value="JMJD6_ArgDemeth/LysHydrox"/>
</dbReference>
<dbReference type="InterPro" id="IPR003347">
    <property type="entry name" value="JmjC_dom"/>
</dbReference>
<evidence type="ECO:0000256" key="5">
    <source>
        <dbReference type="ARBA" id="ARBA00023242"/>
    </source>
</evidence>
<reference evidence="8 9" key="1">
    <citation type="submission" date="2020-08" db="EMBL/GenBank/DDBJ databases">
        <authorList>
            <person name="Newling K."/>
            <person name="Davey J."/>
            <person name="Forrester S."/>
        </authorList>
    </citation>
    <scope>NUCLEOTIDE SEQUENCE [LARGE SCALE GENOMIC DNA]</scope>
    <source>
        <strain evidence="9">Crithidia deanei Carvalho (ATCC PRA-265)</strain>
    </source>
</reference>
<evidence type="ECO:0000256" key="1">
    <source>
        <dbReference type="ARBA" id="ARBA00004123"/>
    </source>
</evidence>
<dbReference type="InterPro" id="IPR041667">
    <property type="entry name" value="Cupin_8"/>
</dbReference>
<dbReference type="SUPFAM" id="SSF81383">
    <property type="entry name" value="F-box domain"/>
    <property type="match status" value="1"/>
</dbReference>
<dbReference type="GO" id="GO:0000987">
    <property type="term" value="F:cis-regulatory region sequence-specific DNA binding"/>
    <property type="evidence" value="ECO:0007669"/>
    <property type="project" value="TreeGrafter"/>
</dbReference>
<dbReference type="GO" id="GO:0005634">
    <property type="term" value="C:nucleus"/>
    <property type="evidence" value="ECO:0007669"/>
    <property type="project" value="UniProtKB-SubCell"/>
</dbReference>
<dbReference type="GO" id="GO:0016491">
    <property type="term" value="F:oxidoreductase activity"/>
    <property type="evidence" value="ECO:0007669"/>
    <property type="project" value="UniProtKB-KW"/>
</dbReference>
<dbReference type="Gene3D" id="2.60.120.650">
    <property type="entry name" value="Cupin"/>
    <property type="match status" value="1"/>
</dbReference>
<protein>
    <submittedName>
        <fullName evidence="8">F-box domain/Cupin-like domain/JmjC domain, hydroxylase/Cupin superfamily protein, putative</fullName>
    </submittedName>
</protein>
<dbReference type="AlphaFoldDB" id="A0A7G2CFB0"/>
<comment type="subcellular location">
    <subcellularLocation>
        <location evidence="1">Nucleus</location>
    </subcellularLocation>
</comment>